<keyword evidence="2" id="KW-1185">Reference proteome</keyword>
<name>A0A3M0A5D8_9GAMM</name>
<reference evidence="1 2" key="1">
    <citation type="submission" date="2018-10" db="EMBL/GenBank/DDBJ databases">
        <title>Genomic Encyclopedia of Type Strains, Phase IV (KMG-IV): sequencing the most valuable type-strain genomes for metagenomic binning, comparative biology and taxonomic classification.</title>
        <authorList>
            <person name="Goeker M."/>
        </authorList>
    </citation>
    <scope>NUCLEOTIDE SEQUENCE [LARGE SCALE GENOMIC DNA]</scope>
    <source>
        <strain evidence="1 2">DSM 25080</strain>
    </source>
</reference>
<proteinExistence type="predicted"/>
<sequence>MIPTYDAIYHRALQRFAGDSNALERSLPLAKSAEQLIEQSDSYYLSQMTRRVFRAGMTHRVVDARWSKFEEVFDGFDLVSCAMISDDDIDRLMTDAQLIRHRKKLSSIPRNAKLLMDWRTEAGSVGSFLAAWPQHRIVELWIRMKRYGAQLGGRSGASFLRMVGKDTFMLSDDVVRELIRYGMVDKAPSSQRDWRLVQRYFVEWSEQGQKPMCQISRLLSLGDFSV</sequence>
<dbReference type="InterPro" id="IPR052891">
    <property type="entry name" value="DNA-3mA_glycosylase"/>
</dbReference>
<dbReference type="Proteomes" id="UP000267187">
    <property type="component" value="Unassembled WGS sequence"/>
</dbReference>
<dbReference type="Pfam" id="PF03352">
    <property type="entry name" value="Adenine_glyco"/>
    <property type="match status" value="1"/>
</dbReference>
<dbReference type="AlphaFoldDB" id="A0A3M0A5D8"/>
<dbReference type="EMBL" id="REFJ01000005">
    <property type="protein sequence ID" value="RMA78719.1"/>
    <property type="molecule type" value="Genomic_DNA"/>
</dbReference>
<dbReference type="PANTHER" id="PTHR30037:SF3">
    <property type="entry name" value="BLR0857 PROTEIN"/>
    <property type="match status" value="1"/>
</dbReference>
<accession>A0A3M0A5D8</accession>
<gene>
    <name evidence="1" type="ORF">DFR27_2050</name>
</gene>
<dbReference type="GO" id="GO:0006284">
    <property type="term" value="P:base-excision repair"/>
    <property type="evidence" value="ECO:0007669"/>
    <property type="project" value="InterPro"/>
</dbReference>
<dbReference type="Gene3D" id="1.10.340.30">
    <property type="entry name" value="Hypothetical protein, domain 2"/>
    <property type="match status" value="1"/>
</dbReference>
<organism evidence="1 2">
    <name type="scientific">Umboniibacter marinipuniceus</name>
    <dbReference type="NCBI Taxonomy" id="569599"/>
    <lineage>
        <taxon>Bacteria</taxon>
        <taxon>Pseudomonadati</taxon>
        <taxon>Pseudomonadota</taxon>
        <taxon>Gammaproteobacteria</taxon>
        <taxon>Cellvibrionales</taxon>
        <taxon>Cellvibrionaceae</taxon>
        <taxon>Umboniibacter</taxon>
    </lineage>
</organism>
<protein>
    <submittedName>
        <fullName evidence="1">DNA-3-methyladenine glycosylase I</fullName>
    </submittedName>
</protein>
<dbReference type="GO" id="GO:0008725">
    <property type="term" value="F:DNA-3-methyladenine glycosylase activity"/>
    <property type="evidence" value="ECO:0007669"/>
    <property type="project" value="InterPro"/>
</dbReference>
<dbReference type="InterPro" id="IPR011257">
    <property type="entry name" value="DNA_glycosylase"/>
</dbReference>
<comment type="caution">
    <text evidence="1">The sequence shown here is derived from an EMBL/GenBank/DDBJ whole genome shotgun (WGS) entry which is preliminary data.</text>
</comment>
<dbReference type="PANTHER" id="PTHR30037">
    <property type="entry name" value="DNA-3-METHYLADENINE GLYCOSYLASE 1"/>
    <property type="match status" value="1"/>
</dbReference>
<dbReference type="RefSeq" id="WP_211327620.1">
    <property type="nucleotide sequence ID" value="NZ_REFJ01000005.1"/>
</dbReference>
<evidence type="ECO:0000313" key="2">
    <source>
        <dbReference type="Proteomes" id="UP000267187"/>
    </source>
</evidence>
<dbReference type="SUPFAM" id="SSF48150">
    <property type="entry name" value="DNA-glycosylase"/>
    <property type="match status" value="1"/>
</dbReference>
<dbReference type="InterPro" id="IPR005019">
    <property type="entry name" value="Adenine_glyco"/>
</dbReference>
<evidence type="ECO:0000313" key="1">
    <source>
        <dbReference type="EMBL" id="RMA78719.1"/>
    </source>
</evidence>